<feature type="region of interest" description="Disordered" evidence="10">
    <location>
        <begin position="18"/>
        <end position="66"/>
    </location>
</feature>
<keyword evidence="6" id="KW-0534">Nitrate assimilation</keyword>
<dbReference type="InterPro" id="IPR039355">
    <property type="entry name" value="Transcription_factor_GATA"/>
</dbReference>
<reference evidence="12" key="1">
    <citation type="submission" date="2020-02" db="EMBL/GenBank/DDBJ databases">
        <authorList>
            <person name="Palmer J.M."/>
        </authorList>
    </citation>
    <scope>NUCLEOTIDE SEQUENCE</scope>
    <source>
        <strain evidence="12">EPUS1.4</strain>
        <tissue evidence="12">Thallus</tissue>
    </source>
</reference>
<comment type="subcellular location">
    <subcellularLocation>
        <location evidence="1">Nucleus</location>
    </subcellularLocation>
</comment>
<keyword evidence="4" id="KW-0862">Zinc</keyword>
<evidence type="ECO:0000256" key="10">
    <source>
        <dbReference type="SAM" id="MobiDB-lite"/>
    </source>
</evidence>
<dbReference type="InterPro" id="IPR000679">
    <property type="entry name" value="Znf_GATA"/>
</dbReference>
<dbReference type="FunFam" id="3.30.50.10:FF:000007">
    <property type="entry name" value="Nitrogen regulatory AreA, N-terminal"/>
    <property type="match status" value="1"/>
</dbReference>
<dbReference type="PRINTS" id="PR00619">
    <property type="entry name" value="GATAZNFINGER"/>
</dbReference>
<feature type="compositionally biased region" description="Polar residues" evidence="10">
    <location>
        <begin position="224"/>
        <end position="238"/>
    </location>
</feature>
<dbReference type="PROSITE" id="PS00344">
    <property type="entry name" value="GATA_ZN_FINGER_1"/>
    <property type="match status" value="1"/>
</dbReference>
<dbReference type="OrthoDB" id="515401at2759"/>
<feature type="region of interest" description="Disordered" evidence="10">
    <location>
        <begin position="184"/>
        <end position="260"/>
    </location>
</feature>
<dbReference type="SUPFAM" id="SSF57716">
    <property type="entry name" value="Glucocorticoid receptor-like (DNA-binding domain)"/>
    <property type="match status" value="1"/>
</dbReference>
<protein>
    <recommendedName>
        <fullName evidence="11">GATA-type domain-containing protein</fullName>
    </recommendedName>
</protein>
<evidence type="ECO:0000256" key="4">
    <source>
        <dbReference type="ARBA" id="ARBA00022833"/>
    </source>
</evidence>
<evidence type="ECO:0000313" key="13">
    <source>
        <dbReference type="Proteomes" id="UP000606974"/>
    </source>
</evidence>
<dbReference type="GO" id="GO:0000122">
    <property type="term" value="P:negative regulation of transcription by RNA polymerase II"/>
    <property type="evidence" value="ECO:0007669"/>
    <property type="project" value="TreeGrafter"/>
</dbReference>
<feature type="region of interest" description="Disordered" evidence="10">
    <location>
        <begin position="280"/>
        <end position="301"/>
    </location>
</feature>
<gene>
    <name evidence="12" type="ORF">GJ744_003193</name>
</gene>
<evidence type="ECO:0000256" key="1">
    <source>
        <dbReference type="ARBA" id="ARBA00004123"/>
    </source>
</evidence>
<dbReference type="CDD" id="cd00202">
    <property type="entry name" value="ZnF_GATA"/>
    <property type="match status" value="1"/>
</dbReference>
<feature type="compositionally biased region" description="Basic residues" evidence="10">
    <location>
        <begin position="187"/>
        <end position="201"/>
    </location>
</feature>
<evidence type="ECO:0000256" key="9">
    <source>
        <dbReference type="PROSITE-ProRule" id="PRU00094"/>
    </source>
</evidence>
<feature type="compositionally biased region" description="Polar residues" evidence="10">
    <location>
        <begin position="53"/>
        <end position="66"/>
    </location>
</feature>
<keyword evidence="5" id="KW-0805">Transcription regulation</keyword>
<evidence type="ECO:0000256" key="6">
    <source>
        <dbReference type="ARBA" id="ARBA00023063"/>
    </source>
</evidence>
<dbReference type="Proteomes" id="UP000606974">
    <property type="component" value="Unassembled WGS sequence"/>
</dbReference>
<comment type="caution">
    <text evidence="12">The sequence shown here is derived from an EMBL/GenBank/DDBJ whole genome shotgun (WGS) entry which is preliminary data.</text>
</comment>
<dbReference type="InterPro" id="IPR013088">
    <property type="entry name" value="Znf_NHR/GATA"/>
</dbReference>
<feature type="domain" description="GATA-type" evidence="11">
    <location>
        <begin position="141"/>
        <end position="188"/>
    </location>
</feature>
<dbReference type="PANTHER" id="PTHR10071">
    <property type="entry name" value="TRANSCRIPTION FACTOR GATA FAMILY MEMBER"/>
    <property type="match status" value="1"/>
</dbReference>
<keyword evidence="3 9" id="KW-0863">Zinc-finger</keyword>
<name>A0A8H7E849_9EURO</name>
<accession>A0A8H7E849</accession>
<dbReference type="GO" id="GO:0000981">
    <property type="term" value="F:DNA-binding transcription factor activity, RNA polymerase II-specific"/>
    <property type="evidence" value="ECO:0007669"/>
    <property type="project" value="TreeGrafter"/>
</dbReference>
<dbReference type="SMART" id="SM00401">
    <property type="entry name" value="ZnF_GATA"/>
    <property type="match status" value="1"/>
</dbReference>
<feature type="region of interest" description="Disordered" evidence="10">
    <location>
        <begin position="364"/>
        <end position="388"/>
    </location>
</feature>
<dbReference type="Pfam" id="PF00320">
    <property type="entry name" value="GATA"/>
    <property type="match status" value="1"/>
</dbReference>
<dbReference type="PANTHER" id="PTHR10071:SF281">
    <property type="entry name" value="BOX A-BINDING FACTOR-RELATED"/>
    <property type="match status" value="1"/>
</dbReference>
<proteinExistence type="predicted"/>
<evidence type="ECO:0000256" key="7">
    <source>
        <dbReference type="ARBA" id="ARBA00023163"/>
    </source>
</evidence>
<organism evidence="12 13">
    <name type="scientific">Endocarpon pusillum</name>
    <dbReference type="NCBI Taxonomy" id="364733"/>
    <lineage>
        <taxon>Eukaryota</taxon>
        <taxon>Fungi</taxon>
        <taxon>Dikarya</taxon>
        <taxon>Ascomycota</taxon>
        <taxon>Pezizomycotina</taxon>
        <taxon>Eurotiomycetes</taxon>
        <taxon>Chaetothyriomycetidae</taxon>
        <taxon>Verrucariales</taxon>
        <taxon>Verrucariaceae</taxon>
        <taxon>Endocarpon</taxon>
    </lineage>
</organism>
<evidence type="ECO:0000259" key="11">
    <source>
        <dbReference type="PROSITE" id="PS50114"/>
    </source>
</evidence>
<dbReference type="EMBL" id="JAACFV010000016">
    <property type="protein sequence ID" value="KAF7511960.1"/>
    <property type="molecule type" value="Genomic_DNA"/>
</dbReference>
<dbReference type="AlphaFoldDB" id="A0A8H7E849"/>
<evidence type="ECO:0000256" key="3">
    <source>
        <dbReference type="ARBA" id="ARBA00022771"/>
    </source>
</evidence>
<dbReference type="GO" id="GO:0000978">
    <property type="term" value="F:RNA polymerase II cis-regulatory region sequence-specific DNA binding"/>
    <property type="evidence" value="ECO:0007669"/>
    <property type="project" value="TreeGrafter"/>
</dbReference>
<evidence type="ECO:0000313" key="12">
    <source>
        <dbReference type="EMBL" id="KAF7511960.1"/>
    </source>
</evidence>
<dbReference type="Pfam" id="PF25026">
    <property type="entry name" value="Asd-4"/>
    <property type="match status" value="1"/>
</dbReference>
<evidence type="ECO:0000256" key="5">
    <source>
        <dbReference type="ARBA" id="ARBA00023015"/>
    </source>
</evidence>
<sequence length="388" mass="42510">MTLAPLLYRASPVEHLRSVSAPHPRNDLEKYSTYSSYESRGASPLPTPAVSATEISRPSSTSTQASNAAFVQQHQYNKRTIQTSPHSTTSFSLPGLSALASIASAPSSQLRSFSNHAAPSVNYASSSPAPASLSGNAPPVCQNCQTSTTPLWRRDETGSVLCNACGLFLKLHGRPRPISLKTDVIKSRNRVKSTMHTQRKKPPFDVNGLSAARSDAGTPPFGNHAQQRSSHKASSGASDRSHSPISRADTPGTCHDPNIAPQHIFDGVMLNDHTFHSPPSLPALHLNHPSPGSASSLTDRHLEPPQTYDQLLHHNNQLKTRVNELELINIMRKESEVRLQKELDTFRKNEEDLKRRLNQLEQQLNDGHMDDAHPSKRTRLSASNHDNT</sequence>
<keyword evidence="13" id="KW-1185">Reference proteome</keyword>
<dbReference type="PROSITE" id="PS50114">
    <property type="entry name" value="GATA_ZN_FINGER_2"/>
    <property type="match status" value="1"/>
</dbReference>
<dbReference type="GO" id="GO:0005634">
    <property type="term" value="C:nucleus"/>
    <property type="evidence" value="ECO:0007669"/>
    <property type="project" value="UniProtKB-SubCell"/>
</dbReference>
<dbReference type="Gene3D" id="3.30.50.10">
    <property type="entry name" value="Erythroid Transcription Factor GATA-1, subunit A"/>
    <property type="match status" value="1"/>
</dbReference>
<keyword evidence="8" id="KW-0539">Nucleus</keyword>
<evidence type="ECO:0000256" key="2">
    <source>
        <dbReference type="ARBA" id="ARBA00022723"/>
    </source>
</evidence>
<evidence type="ECO:0000256" key="8">
    <source>
        <dbReference type="ARBA" id="ARBA00023242"/>
    </source>
</evidence>
<dbReference type="InterPro" id="IPR056998">
    <property type="entry name" value="Asd-4/GZF3_helical"/>
</dbReference>
<keyword evidence="2" id="KW-0479">Metal-binding</keyword>
<keyword evidence="7" id="KW-0804">Transcription</keyword>
<dbReference type="GO" id="GO:0045944">
    <property type="term" value="P:positive regulation of transcription by RNA polymerase II"/>
    <property type="evidence" value="ECO:0007669"/>
    <property type="project" value="TreeGrafter"/>
</dbReference>
<dbReference type="GO" id="GO:0008270">
    <property type="term" value="F:zinc ion binding"/>
    <property type="evidence" value="ECO:0007669"/>
    <property type="project" value="UniProtKB-KW"/>
</dbReference>